<evidence type="ECO:0000256" key="1">
    <source>
        <dbReference type="SAM" id="Coils"/>
    </source>
</evidence>
<keyword evidence="4" id="KW-1185">Reference proteome</keyword>
<dbReference type="GO" id="GO:0070682">
    <property type="term" value="P:proteasome regulatory particle assembly"/>
    <property type="evidence" value="ECO:0007669"/>
    <property type="project" value="InterPro"/>
</dbReference>
<evidence type="ECO:0000256" key="2">
    <source>
        <dbReference type="SAM" id="MobiDB-lite"/>
    </source>
</evidence>
<gene>
    <name evidence="3" type="ORF">PMIN01_00505</name>
</gene>
<dbReference type="Proteomes" id="UP000756921">
    <property type="component" value="Unassembled WGS sequence"/>
</dbReference>
<name>A0A9P6KWB7_9PLEO</name>
<evidence type="ECO:0000313" key="4">
    <source>
        <dbReference type="Proteomes" id="UP000756921"/>
    </source>
</evidence>
<feature type="coiled-coil region" evidence="1">
    <location>
        <begin position="22"/>
        <end position="89"/>
    </location>
</feature>
<protein>
    <submittedName>
        <fullName evidence="3">Uncharacterized protein</fullName>
    </submittedName>
</protein>
<comment type="caution">
    <text evidence="3">The sequence shown here is derived from an EMBL/GenBank/DDBJ whole genome shotgun (WGS) entry which is preliminary data.</text>
</comment>
<dbReference type="AlphaFoldDB" id="A0A9P6KWB7"/>
<evidence type="ECO:0000313" key="3">
    <source>
        <dbReference type="EMBL" id="KAF9740966.1"/>
    </source>
</evidence>
<reference evidence="3" key="1">
    <citation type="journal article" date="2020" name="Mol. Plant Microbe Interact.">
        <title>Genome Sequence of the Biocontrol Agent Coniothyrium minitans strain Conio (IMI 134523).</title>
        <authorList>
            <person name="Patel D."/>
            <person name="Shittu T.A."/>
            <person name="Baroncelli R."/>
            <person name="Muthumeenakshi S."/>
            <person name="Osborne T.H."/>
            <person name="Janganan T.K."/>
            <person name="Sreenivasaprasad S."/>
        </authorList>
    </citation>
    <scope>NUCLEOTIDE SEQUENCE</scope>
    <source>
        <strain evidence="3">Conio</strain>
    </source>
</reference>
<dbReference type="InterPro" id="IPR038966">
    <property type="entry name" value="TMA17"/>
</dbReference>
<proteinExistence type="predicted"/>
<organism evidence="3 4">
    <name type="scientific">Paraphaeosphaeria minitans</name>
    <dbReference type="NCBI Taxonomy" id="565426"/>
    <lineage>
        <taxon>Eukaryota</taxon>
        <taxon>Fungi</taxon>
        <taxon>Dikarya</taxon>
        <taxon>Ascomycota</taxon>
        <taxon>Pezizomycotina</taxon>
        <taxon>Dothideomycetes</taxon>
        <taxon>Pleosporomycetidae</taxon>
        <taxon>Pleosporales</taxon>
        <taxon>Massarineae</taxon>
        <taxon>Didymosphaeriaceae</taxon>
        <taxon>Paraphaeosphaeria</taxon>
    </lineage>
</organism>
<accession>A0A9P6KWB7</accession>
<dbReference type="OrthoDB" id="548474at2759"/>
<dbReference type="EMBL" id="WJXW01000001">
    <property type="protein sequence ID" value="KAF9740966.1"/>
    <property type="molecule type" value="Genomic_DNA"/>
</dbReference>
<sequence>MSASAGPISPARFAAALESLSVSSLHAKAAELRNSVAHLEQSNAELEEYVRQEQDQELYEAILENREVIKRMEERIELVKREVVEVRCLPWAPEEAGTSEPGERESGGVGRATNGVIGGENAAAREPTNGNAAAGGDEEEGVFL</sequence>
<keyword evidence="1" id="KW-0175">Coiled coil</keyword>
<dbReference type="PANTHER" id="PTHR40422">
    <property type="entry name" value="TRANSLATION MACHINERY-ASSOCIATED PROTEIN 17"/>
    <property type="match status" value="1"/>
</dbReference>
<dbReference type="PANTHER" id="PTHR40422:SF1">
    <property type="entry name" value="TRANSLATION MACHINERY-ASSOCIATED PROTEIN 17"/>
    <property type="match status" value="1"/>
</dbReference>
<feature type="region of interest" description="Disordered" evidence="2">
    <location>
        <begin position="93"/>
        <end position="144"/>
    </location>
</feature>
<dbReference type="GO" id="GO:0030674">
    <property type="term" value="F:protein-macromolecule adaptor activity"/>
    <property type="evidence" value="ECO:0007669"/>
    <property type="project" value="TreeGrafter"/>
</dbReference>